<dbReference type="Pfam" id="PF24135">
    <property type="entry name" value="DUF7402"/>
    <property type="match status" value="1"/>
</dbReference>
<evidence type="ECO:0000256" key="3">
    <source>
        <dbReference type="ARBA" id="ARBA00023002"/>
    </source>
</evidence>
<evidence type="ECO:0000259" key="6">
    <source>
        <dbReference type="Pfam" id="PF24135"/>
    </source>
</evidence>
<dbReference type="PANTHER" id="PTHR43498">
    <property type="entry name" value="FERREDOXIN:COB-COM HETERODISULFIDE REDUCTASE SUBUNIT A"/>
    <property type="match status" value="1"/>
</dbReference>
<sequence length="640" mass="71397">MKRRDLLTAFPFSGYSLAVLAQDLHAQSLPPAKPDFDIVAPPKNRPKTIQHEPNMTLVELKTDVFIAGGGLAGVCAALSAARNGAKVVLVQDRSRLGGNSSSEVKMHVVGANSHRGRPGWREGGLIEELRLDDAAGNPQRSWEMWDLLLYDKVVREKNITVLLETTLYSVVKKGEAIDHVMARCDKSEHLYRVHAPLYLDCTGDSRLGLESGALMRTGREARSEFNESLAPEKPDEETLGSSILFTSRDYGRPMPFTPPSWARKVTREQLRFRPTKTWEYGYWWIEWGGNLNTIWDNERIRYELLAIALGVWDYIKNSDNHPDSANWALDWLGMMPGKRGSRRMVGDHLLTQHDLLKGEFDDAVAIGGWPMDDHPPGGFDRSELPPNTVLKTPEVYNIPLRSLYSKNVPNLMMAGRNISATHAAFTSSRVMATCACVGQAAGTAAAQCVSAGILPRQLAQDRPRVQSLQQTLLRQDQSLRGVKNEDLLDLAKQAKVQASGSEEHYPAQNILDGWVRDIPGKEVHQWAGRLSSDGAWIELQWPRPVKLSSIQLTFDTGFQRELTLSSSDGVTKGIVRAPQPETVRDYRILAGGKELATVTGNHQRLRRHQFEAVTTDRIRVQISATNGSELARLFEIRCYA</sequence>
<proteinExistence type="predicted"/>
<dbReference type="GO" id="GO:0016491">
    <property type="term" value="F:oxidoreductase activity"/>
    <property type="evidence" value="ECO:0007669"/>
    <property type="project" value="UniProtKB-KW"/>
</dbReference>
<dbReference type="EMBL" id="CP063849">
    <property type="protein sequence ID" value="QOY84952.1"/>
    <property type="molecule type" value="Genomic_DNA"/>
</dbReference>
<dbReference type="KEGG" id="pfer:IRI77_19030"/>
<keyword evidence="1" id="KW-0004">4Fe-4S</keyword>
<dbReference type="InterPro" id="IPR008979">
    <property type="entry name" value="Galactose-bd-like_sf"/>
</dbReference>
<evidence type="ECO:0000313" key="8">
    <source>
        <dbReference type="Proteomes" id="UP000593892"/>
    </source>
</evidence>
<evidence type="ECO:0000313" key="7">
    <source>
        <dbReference type="EMBL" id="QOY84952.1"/>
    </source>
</evidence>
<organism evidence="7 8">
    <name type="scientific">Paludibaculum fermentans</name>
    <dbReference type="NCBI Taxonomy" id="1473598"/>
    <lineage>
        <taxon>Bacteria</taxon>
        <taxon>Pseudomonadati</taxon>
        <taxon>Acidobacteriota</taxon>
        <taxon>Terriglobia</taxon>
        <taxon>Bryobacterales</taxon>
        <taxon>Bryobacteraceae</taxon>
        <taxon>Paludibaculum</taxon>
    </lineage>
</organism>
<dbReference type="InterPro" id="IPR039650">
    <property type="entry name" value="HdrA-like"/>
</dbReference>
<dbReference type="Gene3D" id="2.60.120.260">
    <property type="entry name" value="Galactose-binding domain-like"/>
    <property type="match status" value="1"/>
</dbReference>
<dbReference type="RefSeq" id="WP_194446622.1">
    <property type="nucleotide sequence ID" value="NZ_CP063849.1"/>
</dbReference>
<keyword evidence="5" id="KW-0411">Iron-sulfur</keyword>
<evidence type="ECO:0000256" key="5">
    <source>
        <dbReference type="ARBA" id="ARBA00023014"/>
    </source>
</evidence>
<dbReference type="SUPFAM" id="SSF51905">
    <property type="entry name" value="FAD/NAD(P)-binding domain"/>
    <property type="match status" value="1"/>
</dbReference>
<protein>
    <submittedName>
        <fullName evidence="7">FAD-dependent oxidoreductase</fullName>
    </submittedName>
</protein>
<gene>
    <name evidence="7" type="ORF">IRI77_19030</name>
</gene>
<evidence type="ECO:0000256" key="1">
    <source>
        <dbReference type="ARBA" id="ARBA00022485"/>
    </source>
</evidence>
<dbReference type="GO" id="GO:0046872">
    <property type="term" value="F:metal ion binding"/>
    <property type="evidence" value="ECO:0007669"/>
    <property type="project" value="UniProtKB-KW"/>
</dbReference>
<dbReference type="GO" id="GO:0051539">
    <property type="term" value="F:4 iron, 4 sulfur cluster binding"/>
    <property type="evidence" value="ECO:0007669"/>
    <property type="project" value="UniProtKB-KW"/>
</dbReference>
<dbReference type="InterPro" id="IPR036188">
    <property type="entry name" value="FAD/NAD-bd_sf"/>
</dbReference>
<keyword evidence="8" id="KW-1185">Reference proteome</keyword>
<dbReference type="InterPro" id="IPR055826">
    <property type="entry name" value="DUF7402"/>
</dbReference>
<dbReference type="Proteomes" id="UP000593892">
    <property type="component" value="Chromosome"/>
</dbReference>
<name>A0A7S7SGL1_PALFE</name>
<dbReference type="PANTHER" id="PTHR43498:SF1">
    <property type="entry name" value="COB--COM HETERODISULFIDE REDUCTASE IRON-SULFUR SUBUNIT A"/>
    <property type="match status" value="1"/>
</dbReference>
<reference evidence="7 8" key="1">
    <citation type="submission" date="2020-10" db="EMBL/GenBank/DDBJ databases">
        <title>Complete genome sequence of Paludibaculum fermentans P105T, a facultatively anaerobic acidobacterium capable of dissimilatory Fe(III) reduction.</title>
        <authorList>
            <person name="Dedysh S.N."/>
            <person name="Beletsky A.V."/>
            <person name="Kulichevskaya I.S."/>
            <person name="Mardanov A.V."/>
            <person name="Ravin N.V."/>
        </authorList>
    </citation>
    <scope>NUCLEOTIDE SEQUENCE [LARGE SCALE GENOMIC DNA]</scope>
    <source>
        <strain evidence="7 8">P105</strain>
    </source>
</reference>
<dbReference type="Gene3D" id="3.50.50.60">
    <property type="entry name" value="FAD/NAD(P)-binding domain"/>
    <property type="match status" value="1"/>
</dbReference>
<keyword evidence="4" id="KW-0408">Iron</keyword>
<feature type="domain" description="DUF7402" evidence="6">
    <location>
        <begin position="489"/>
        <end position="552"/>
    </location>
</feature>
<evidence type="ECO:0000256" key="2">
    <source>
        <dbReference type="ARBA" id="ARBA00022723"/>
    </source>
</evidence>
<accession>A0A7S7SGL1</accession>
<dbReference type="SUPFAM" id="SSF49785">
    <property type="entry name" value="Galactose-binding domain-like"/>
    <property type="match status" value="1"/>
</dbReference>
<keyword evidence="3" id="KW-0560">Oxidoreductase</keyword>
<dbReference type="Pfam" id="PF12831">
    <property type="entry name" value="FAD_oxidored"/>
    <property type="match status" value="1"/>
</dbReference>
<dbReference type="AlphaFoldDB" id="A0A7S7SGL1"/>
<keyword evidence="2" id="KW-0479">Metal-binding</keyword>
<evidence type="ECO:0000256" key="4">
    <source>
        <dbReference type="ARBA" id="ARBA00023004"/>
    </source>
</evidence>